<dbReference type="GO" id="GO:0016853">
    <property type="term" value="F:isomerase activity"/>
    <property type="evidence" value="ECO:0007669"/>
    <property type="project" value="UniProtKB-KW"/>
</dbReference>
<dbReference type="Gene3D" id="2.60.120.260">
    <property type="entry name" value="Galactose-binding domain-like"/>
    <property type="match status" value="1"/>
</dbReference>
<reference evidence="2 3" key="1">
    <citation type="submission" date="2020-08" db="EMBL/GenBank/DDBJ databases">
        <title>Functional genomics of gut bacteria from endangered species of beetles.</title>
        <authorList>
            <person name="Carlos-Shanley C."/>
        </authorList>
    </citation>
    <scope>NUCLEOTIDE SEQUENCE [LARGE SCALE GENOMIC DNA]</scope>
    <source>
        <strain evidence="2 3">S00224</strain>
    </source>
</reference>
<dbReference type="InterPro" id="IPR013766">
    <property type="entry name" value="Thioredoxin_domain"/>
</dbReference>
<protein>
    <submittedName>
        <fullName evidence="2">Thiol-disulfide isomerase/thioredoxin</fullName>
    </submittedName>
</protein>
<comment type="caution">
    <text evidence="2">The sequence shown here is derived from an EMBL/GenBank/DDBJ whole genome shotgun (WGS) entry which is preliminary data.</text>
</comment>
<keyword evidence="2" id="KW-0413">Isomerase</keyword>
<name>A0A7W7K2C6_9SPHN</name>
<dbReference type="InterPro" id="IPR000866">
    <property type="entry name" value="AhpC/TSA"/>
</dbReference>
<keyword evidence="3" id="KW-1185">Reference proteome</keyword>
<accession>A0A7W7K2C6</accession>
<dbReference type="EMBL" id="JACHLN010000002">
    <property type="protein sequence ID" value="MBB4839678.1"/>
    <property type="molecule type" value="Genomic_DNA"/>
</dbReference>
<dbReference type="GO" id="GO:0016209">
    <property type="term" value="F:antioxidant activity"/>
    <property type="evidence" value="ECO:0007669"/>
    <property type="project" value="InterPro"/>
</dbReference>
<evidence type="ECO:0000313" key="2">
    <source>
        <dbReference type="EMBL" id="MBB4839678.1"/>
    </source>
</evidence>
<dbReference type="GO" id="GO:0016491">
    <property type="term" value="F:oxidoreductase activity"/>
    <property type="evidence" value="ECO:0007669"/>
    <property type="project" value="InterPro"/>
</dbReference>
<dbReference type="PANTHER" id="PTHR42852">
    <property type="entry name" value="THIOL:DISULFIDE INTERCHANGE PROTEIN DSBE"/>
    <property type="match status" value="1"/>
</dbReference>
<evidence type="ECO:0000259" key="1">
    <source>
        <dbReference type="PROSITE" id="PS51352"/>
    </source>
</evidence>
<dbReference type="Pfam" id="PF00578">
    <property type="entry name" value="AhpC-TSA"/>
    <property type="match status" value="1"/>
</dbReference>
<dbReference type="RefSeq" id="WP_184167980.1">
    <property type="nucleotide sequence ID" value="NZ_JACHLN010000002.1"/>
</dbReference>
<evidence type="ECO:0000313" key="3">
    <source>
        <dbReference type="Proteomes" id="UP000575241"/>
    </source>
</evidence>
<proteinExistence type="predicted"/>
<dbReference type="SUPFAM" id="SSF52833">
    <property type="entry name" value="Thioredoxin-like"/>
    <property type="match status" value="1"/>
</dbReference>
<dbReference type="PANTHER" id="PTHR42852:SF13">
    <property type="entry name" value="PROTEIN DIPZ"/>
    <property type="match status" value="1"/>
</dbReference>
<dbReference type="Gene3D" id="3.40.30.10">
    <property type="entry name" value="Glutaredoxin"/>
    <property type="match status" value="1"/>
</dbReference>
<dbReference type="Pfam" id="PF17991">
    <property type="entry name" value="Thioredoxin_10"/>
    <property type="match status" value="1"/>
</dbReference>
<dbReference type="InterPro" id="IPR036249">
    <property type="entry name" value="Thioredoxin-like_sf"/>
</dbReference>
<sequence>MTYKRSLGFAVAAIVAAGATTAICFGDALGLVHAPAQGAELIVSAPFGATSQPVGVLQGAAPWLTPMPGGPKALRGKVVVVNFWTYSCINSLRALPYLRAWQERYGAKGLEVVGVHAPEFGFEKDPTKVRLATEQLHVAWPNLQDNAYAVWRDYANQGWPGIYFIDAKGKIRGYRLGEGGYGEGERLIRKLLTEAGQNVADVPVAPVPASGVEAQADWADLASPEAYIGYDKAQNFVSPGGLRNDRPYGYASAASLSLNQWDLAGSWNVGGEYAALENGPGTIRFRFHARDAHLVLGGAQDGQPVRFRVTLDGKAPGASHGVDVDANGWGEVREDRLYQLIRQSGTITDRTVTIEFARPGARAYVFTFG</sequence>
<dbReference type="PROSITE" id="PS51352">
    <property type="entry name" value="THIOREDOXIN_2"/>
    <property type="match status" value="1"/>
</dbReference>
<feature type="domain" description="Thioredoxin" evidence="1">
    <location>
        <begin position="41"/>
        <end position="193"/>
    </location>
</feature>
<gene>
    <name evidence="2" type="ORF">HNP52_002747</name>
</gene>
<organism evidence="2 3">
    <name type="scientific">Sphingomonas kyeonggiensis</name>
    <dbReference type="NCBI Taxonomy" id="1268553"/>
    <lineage>
        <taxon>Bacteria</taxon>
        <taxon>Pseudomonadati</taxon>
        <taxon>Pseudomonadota</taxon>
        <taxon>Alphaproteobacteria</taxon>
        <taxon>Sphingomonadales</taxon>
        <taxon>Sphingomonadaceae</taxon>
        <taxon>Sphingomonas</taxon>
    </lineage>
</organism>
<dbReference type="Proteomes" id="UP000575241">
    <property type="component" value="Unassembled WGS sequence"/>
</dbReference>
<dbReference type="InterPro" id="IPR050553">
    <property type="entry name" value="Thioredoxin_ResA/DsbE_sf"/>
</dbReference>
<dbReference type="InterPro" id="IPR041017">
    <property type="entry name" value="Thioredoxin_10"/>
</dbReference>
<dbReference type="AlphaFoldDB" id="A0A7W7K2C6"/>